<feature type="domain" description="Dynein heavy chain hydrolytic ATP-binding dynein motor region" evidence="1">
    <location>
        <begin position="158"/>
        <end position="248"/>
    </location>
</feature>
<dbReference type="InterPro" id="IPR026983">
    <property type="entry name" value="DHC"/>
</dbReference>
<protein>
    <recommendedName>
        <fullName evidence="1">Dynein heavy chain hydrolytic ATP-binding dynein motor region domain-containing protein</fullName>
    </recommendedName>
</protein>
<evidence type="ECO:0000313" key="2">
    <source>
        <dbReference type="EMBL" id="CAF4686028.1"/>
    </source>
</evidence>
<dbReference type="EMBL" id="CAJOBP010033240">
    <property type="protein sequence ID" value="CAF4686028.1"/>
    <property type="molecule type" value="Genomic_DNA"/>
</dbReference>
<dbReference type="Pfam" id="PF12774">
    <property type="entry name" value="AAA_6"/>
    <property type="match status" value="1"/>
</dbReference>
<dbReference type="GO" id="GO:0005524">
    <property type="term" value="F:ATP binding"/>
    <property type="evidence" value="ECO:0007669"/>
    <property type="project" value="InterPro"/>
</dbReference>
<dbReference type="InterPro" id="IPR027417">
    <property type="entry name" value="P-loop_NTPase"/>
</dbReference>
<dbReference type="Proteomes" id="UP000663873">
    <property type="component" value="Unassembled WGS sequence"/>
</dbReference>
<evidence type="ECO:0000313" key="3">
    <source>
        <dbReference type="Proteomes" id="UP000663873"/>
    </source>
</evidence>
<comment type="caution">
    <text evidence="2">The sequence shown here is derived from an EMBL/GenBank/DDBJ whole genome shotgun (WGS) entry which is preliminary data.</text>
</comment>
<organism evidence="2 3">
    <name type="scientific">Rotaria socialis</name>
    <dbReference type="NCBI Taxonomy" id="392032"/>
    <lineage>
        <taxon>Eukaryota</taxon>
        <taxon>Metazoa</taxon>
        <taxon>Spiralia</taxon>
        <taxon>Gnathifera</taxon>
        <taxon>Rotifera</taxon>
        <taxon>Eurotatoria</taxon>
        <taxon>Bdelloidea</taxon>
        <taxon>Philodinida</taxon>
        <taxon>Philodinidae</taxon>
        <taxon>Rotaria</taxon>
    </lineage>
</organism>
<dbReference type="GO" id="GO:0045505">
    <property type="term" value="F:dynein intermediate chain binding"/>
    <property type="evidence" value="ECO:0007669"/>
    <property type="project" value="InterPro"/>
</dbReference>
<accession>A0A821HKH3</accession>
<dbReference type="PANTHER" id="PTHR45703">
    <property type="entry name" value="DYNEIN HEAVY CHAIN"/>
    <property type="match status" value="1"/>
</dbReference>
<dbReference type="GO" id="GO:0007018">
    <property type="term" value="P:microtubule-based movement"/>
    <property type="evidence" value="ECO:0007669"/>
    <property type="project" value="InterPro"/>
</dbReference>
<dbReference type="GO" id="GO:0030286">
    <property type="term" value="C:dynein complex"/>
    <property type="evidence" value="ECO:0007669"/>
    <property type="project" value="InterPro"/>
</dbReference>
<dbReference type="AlphaFoldDB" id="A0A821HKH3"/>
<dbReference type="Gene3D" id="1.20.58.1120">
    <property type="match status" value="1"/>
</dbReference>
<dbReference type="FunFam" id="1.20.58.1120:FF:000007">
    <property type="entry name" value="Dynein heavy chain 4"/>
    <property type="match status" value="1"/>
</dbReference>
<sequence>MVEQWLASVEQAMYDAVKHHLKLGLSDIKTTDYSNWILQHPGQVVLTISQVLYTRQVNEKLDSQSNENDAGLIEIRDQMIITINNVCALVFTNVEQSKLLTVEALLTLQVHWRDIFDMLIKTHTRDRNDFEWQKHLRYDWSDKETNFQILQCDASFPYGYEYLGCSSRLVVTPLTDRCYLTLTGAIKLNLGGAPSGPAGTGKTETVKDLSKSFGKLCLVFNCSDELDHKTLGKMFSGLAQSGSWCCFD</sequence>
<gene>
    <name evidence="2" type="ORF">UJA718_LOCUS35500</name>
</gene>
<proteinExistence type="predicted"/>
<keyword evidence="3" id="KW-1185">Reference proteome</keyword>
<feature type="non-terminal residue" evidence="2">
    <location>
        <position position="248"/>
    </location>
</feature>
<evidence type="ECO:0000259" key="1">
    <source>
        <dbReference type="Pfam" id="PF12774"/>
    </source>
</evidence>
<feature type="non-terminal residue" evidence="2">
    <location>
        <position position="1"/>
    </location>
</feature>
<dbReference type="InterPro" id="IPR035699">
    <property type="entry name" value="AAA_6"/>
</dbReference>
<dbReference type="GO" id="GO:0051959">
    <property type="term" value="F:dynein light intermediate chain binding"/>
    <property type="evidence" value="ECO:0007669"/>
    <property type="project" value="InterPro"/>
</dbReference>
<dbReference type="Gene3D" id="3.40.50.300">
    <property type="entry name" value="P-loop containing nucleotide triphosphate hydrolases"/>
    <property type="match status" value="1"/>
</dbReference>
<reference evidence="2" key="1">
    <citation type="submission" date="2021-02" db="EMBL/GenBank/DDBJ databases">
        <authorList>
            <person name="Nowell W R."/>
        </authorList>
    </citation>
    <scope>NUCLEOTIDE SEQUENCE</scope>
</reference>
<name>A0A821HKH3_9BILA</name>
<dbReference type="SUPFAM" id="SSF52540">
    <property type="entry name" value="P-loop containing nucleoside triphosphate hydrolases"/>
    <property type="match status" value="1"/>
</dbReference>
<dbReference type="PANTHER" id="PTHR45703:SF36">
    <property type="entry name" value="DYNEIN HEAVY CHAIN, CYTOPLASMIC"/>
    <property type="match status" value="1"/>
</dbReference>